<feature type="domain" description="HTH araC/xylS-type" evidence="3">
    <location>
        <begin position="1"/>
        <end position="46"/>
    </location>
</feature>
<evidence type="ECO:0000313" key="5">
    <source>
        <dbReference type="Proteomes" id="UP000054977"/>
    </source>
</evidence>
<dbReference type="STRING" id="326474.AWB65_02317"/>
<dbReference type="OrthoDB" id="9816344at2"/>
<protein>
    <recommendedName>
        <fullName evidence="3">HTH araC/xylS-type domain-containing protein</fullName>
    </recommendedName>
</protein>
<keyword evidence="2" id="KW-0804">Transcription</keyword>
<dbReference type="InterPro" id="IPR009057">
    <property type="entry name" value="Homeodomain-like_sf"/>
</dbReference>
<accession>A0A158GNX9</accession>
<dbReference type="SUPFAM" id="SSF46689">
    <property type="entry name" value="Homeodomain-like"/>
    <property type="match status" value="1"/>
</dbReference>
<proteinExistence type="predicted"/>
<dbReference type="GO" id="GO:0003700">
    <property type="term" value="F:DNA-binding transcription factor activity"/>
    <property type="evidence" value="ECO:0007669"/>
    <property type="project" value="InterPro"/>
</dbReference>
<dbReference type="RefSeq" id="WP_125474115.1">
    <property type="nucleotide sequence ID" value="NZ_FCNW02000008.1"/>
</dbReference>
<organism evidence="4 5">
    <name type="scientific">Caballeronia humi</name>
    <dbReference type="NCBI Taxonomy" id="326474"/>
    <lineage>
        <taxon>Bacteria</taxon>
        <taxon>Pseudomonadati</taxon>
        <taxon>Pseudomonadota</taxon>
        <taxon>Betaproteobacteria</taxon>
        <taxon>Burkholderiales</taxon>
        <taxon>Burkholderiaceae</taxon>
        <taxon>Caballeronia</taxon>
    </lineage>
</organism>
<gene>
    <name evidence="4" type="ORF">AWB65_02317</name>
</gene>
<dbReference type="EMBL" id="FCNW02000008">
    <property type="protein sequence ID" value="SAL33795.1"/>
    <property type="molecule type" value="Genomic_DNA"/>
</dbReference>
<dbReference type="AlphaFoldDB" id="A0A158GNX9"/>
<dbReference type="Proteomes" id="UP000054977">
    <property type="component" value="Unassembled WGS sequence"/>
</dbReference>
<evidence type="ECO:0000313" key="4">
    <source>
        <dbReference type="EMBL" id="SAL33795.1"/>
    </source>
</evidence>
<evidence type="ECO:0000256" key="2">
    <source>
        <dbReference type="ARBA" id="ARBA00023163"/>
    </source>
</evidence>
<dbReference type="GO" id="GO:0043565">
    <property type="term" value="F:sequence-specific DNA binding"/>
    <property type="evidence" value="ECO:0007669"/>
    <property type="project" value="InterPro"/>
</dbReference>
<dbReference type="PROSITE" id="PS01124">
    <property type="entry name" value="HTH_ARAC_FAMILY_2"/>
    <property type="match status" value="1"/>
</dbReference>
<evidence type="ECO:0000259" key="3">
    <source>
        <dbReference type="PROSITE" id="PS01124"/>
    </source>
</evidence>
<name>A0A158GNX9_9BURK</name>
<evidence type="ECO:0000256" key="1">
    <source>
        <dbReference type="ARBA" id="ARBA00023015"/>
    </source>
</evidence>
<keyword evidence="1" id="KW-0805">Transcription regulation</keyword>
<dbReference type="Gene3D" id="1.10.10.60">
    <property type="entry name" value="Homeodomain-like"/>
    <property type="match status" value="1"/>
</dbReference>
<keyword evidence="5" id="KW-1185">Reference proteome</keyword>
<sequence length="53" mass="6141">MTLFTPGEGTLPLIDVAARTGLPREQHFTEVFHRYVGWTPRAFRRANARSKRK</sequence>
<dbReference type="InterPro" id="IPR018060">
    <property type="entry name" value="HTH_AraC"/>
</dbReference>
<comment type="caution">
    <text evidence="4">The sequence shown here is derived from an EMBL/GenBank/DDBJ whole genome shotgun (WGS) entry which is preliminary data.</text>
</comment>
<reference evidence="4" key="1">
    <citation type="submission" date="2016-01" db="EMBL/GenBank/DDBJ databases">
        <authorList>
            <person name="Peeters C."/>
        </authorList>
    </citation>
    <scope>NUCLEOTIDE SEQUENCE [LARGE SCALE GENOMIC DNA]</scope>
    <source>
        <strain evidence="4">LMG 22934</strain>
    </source>
</reference>